<gene>
    <name evidence="1" type="ORF">OCH7691_01584</name>
</gene>
<keyword evidence="1" id="KW-0808">Transferase</keyword>
<keyword evidence="1" id="KW-0315">Glutamine amidotransferase</keyword>
<dbReference type="PANTHER" id="PTHR43235">
    <property type="entry name" value="GLUTAMINE AMIDOTRANSFERASE PB2B2.05-RELATED"/>
    <property type="match status" value="1"/>
</dbReference>
<accession>A0A1Y5SE06</accession>
<dbReference type="PROSITE" id="PS51273">
    <property type="entry name" value="GATASE_TYPE_1"/>
    <property type="match status" value="1"/>
</dbReference>
<reference evidence="1 2" key="1">
    <citation type="submission" date="2017-03" db="EMBL/GenBank/DDBJ databases">
        <authorList>
            <person name="Afonso C.L."/>
            <person name="Miller P.J."/>
            <person name="Scott M.A."/>
            <person name="Spackman E."/>
            <person name="Goraichik I."/>
            <person name="Dimitrov K.M."/>
            <person name="Suarez D.L."/>
            <person name="Swayne D.E."/>
        </authorList>
    </citation>
    <scope>NUCLEOTIDE SEQUENCE [LARGE SCALE GENOMIC DNA]</scope>
    <source>
        <strain evidence="1 2">CECT 7691</strain>
    </source>
</reference>
<dbReference type="InterPro" id="IPR044668">
    <property type="entry name" value="PuuD-like"/>
</dbReference>
<dbReference type="OrthoDB" id="9813383at2"/>
<keyword evidence="2" id="KW-1185">Reference proteome</keyword>
<dbReference type="GO" id="GO:0005829">
    <property type="term" value="C:cytosol"/>
    <property type="evidence" value="ECO:0007669"/>
    <property type="project" value="TreeGrafter"/>
</dbReference>
<evidence type="ECO:0000313" key="1">
    <source>
        <dbReference type="EMBL" id="SLN38436.1"/>
    </source>
</evidence>
<proteinExistence type="predicted"/>
<dbReference type="Gene3D" id="3.40.50.880">
    <property type="match status" value="1"/>
</dbReference>
<dbReference type="InParanoid" id="A0A1Y5SE06"/>
<protein>
    <submittedName>
        <fullName evidence="1">Putative glutamine amidotransferase</fullName>
        <ecNumber evidence="1">2.4.2.-</ecNumber>
    </submittedName>
</protein>
<dbReference type="Pfam" id="PF07722">
    <property type="entry name" value="Peptidase_C26"/>
    <property type="match status" value="1"/>
</dbReference>
<keyword evidence="1" id="KW-0328">Glycosyltransferase</keyword>
<evidence type="ECO:0000313" key="2">
    <source>
        <dbReference type="Proteomes" id="UP000193200"/>
    </source>
</evidence>
<dbReference type="RefSeq" id="WP_085882788.1">
    <property type="nucleotide sequence ID" value="NZ_FWFR01000001.1"/>
</dbReference>
<name>A0A1Y5SE06_9PROT</name>
<sequence length="213" mass="23352">MLRLGLTMRCARAEGYDEPRDALARDWQDFMAFALPEARWLPIPNIGAEAAAYADDLGLEGVIFTGGDDLGAEPRRDATEQALAGYLEAHGLPAFGVCRGLQFLQVAAGGTLAAEPLDGHVATRHRLRLVDGAGRPGASIEVNSYHRNGVRLEALARPYQALAVTDDGLVEAFRDEARRCLAVMWHPERERPFSAFDRRLVRDLFLTRLGVVA</sequence>
<dbReference type="InterPro" id="IPR029062">
    <property type="entry name" value="Class_I_gatase-like"/>
</dbReference>
<organism evidence="1 2">
    <name type="scientific">Oceanibacterium hippocampi</name>
    <dbReference type="NCBI Taxonomy" id="745714"/>
    <lineage>
        <taxon>Bacteria</taxon>
        <taxon>Pseudomonadati</taxon>
        <taxon>Pseudomonadota</taxon>
        <taxon>Alphaproteobacteria</taxon>
        <taxon>Sneathiellales</taxon>
        <taxon>Sneathiellaceae</taxon>
        <taxon>Oceanibacterium</taxon>
    </lineage>
</organism>
<dbReference type="EC" id="2.4.2.-" evidence="1"/>
<dbReference type="Proteomes" id="UP000193200">
    <property type="component" value="Unassembled WGS sequence"/>
</dbReference>
<dbReference type="SUPFAM" id="SSF52317">
    <property type="entry name" value="Class I glutamine amidotransferase-like"/>
    <property type="match status" value="1"/>
</dbReference>
<dbReference type="EMBL" id="FWFR01000001">
    <property type="protein sequence ID" value="SLN38436.1"/>
    <property type="molecule type" value="Genomic_DNA"/>
</dbReference>
<dbReference type="InterPro" id="IPR011697">
    <property type="entry name" value="Peptidase_C26"/>
</dbReference>
<dbReference type="PANTHER" id="PTHR43235:SF1">
    <property type="entry name" value="GLUTAMINE AMIDOTRANSFERASE PB2B2.05-RELATED"/>
    <property type="match status" value="1"/>
</dbReference>
<dbReference type="GO" id="GO:0016757">
    <property type="term" value="F:glycosyltransferase activity"/>
    <property type="evidence" value="ECO:0007669"/>
    <property type="project" value="UniProtKB-KW"/>
</dbReference>
<dbReference type="GO" id="GO:0016811">
    <property type="term" value="F:hydrolase activity, acting on carbon-nitrogen (but not peptide) bonds, in linear amides"/>
    <property type="evidence" value="ECO:0007669"/>
    <property type="project" value="InterPro"/>
</dbReference>
<dbReference type="AlphaFoldDB" id="A0A1Y5SE06"/>